<feature type="region of interest" description="Disordered" evidence="1">
    <location>
        <begin position="1"/>
        <end position="24"/>
    </location>
</feature>
<evidence type="ECO:0000313" key="2">
    <source>
        <dbReference type="EMBL" id="KXZ42922.1"/>
    </source>
</evidence>
<evidence type="ECO:0000313" key="3">
    <source>
        <dbReference type="Proteomes" id="UP000075714"/>
    </source>
</evidence>
<dbReference type="AlphaFoldDB" id="A0A150FZ94"/>
<feature type="compositionally biased region" description="Basic and acidic residues" evidence="1">
    <location>
        <begin position="445"/>
        <end position="454"/>
    </location>
</feature>
<proteinExistence type="predicted"/>
<feature type="region of interest" description="Disordered" evidence="1">
    <location>
        <begin position="439"/>
        <end position="463"/>
    </location>
</feature>
<feature type="compositionally biased region" description="Basic residues" evidence="1">
    <location>
        <begin position="1"/>
        <end position="10"/>
    </location>
</feature>
<keyword evidence="3" id="KW-1185">Reference proteome</keyword>
<feature type="compositionally biased region" description="Pro residues" evidence="1">
    <location>
        <begin position="295"/>
        <end position="315"/>
    </location>
</feature>
<dbReference type="EMBL" id="LSYV01000111">
    <property type="protein sequence ID" value="KXZ42922.1"/>
    <property type="molecule type" value="Genomic_DNA"/>
</dbReference>
<accession>A0A150FZ94</accession>
<feature type="compositionally biased region" description="Gly residues" evidence="1">
    <location>
        <begin position="58"/>
        <end position="77"/>
    </location>
</feature>
<name>A0A150FZ94_GONPE</name>
<feature type="region of interest" description="Disordered" evidence="1">
    <location>
        <begin position="58"/>
        <end position="131"/>
    </location>
</feature>
<gene>
    <name evidence="2" type="ORF">GPECTOR_111g255</name>
</gene>
<evidence type="ECO:0000256" key="1">
    <source>
        <dbReference type="SAM" id="MobiDB-lite"/>
    </source>
</evidence>
<dbReference type="OrthoDB" id="557810at2759"/>
<protein>
    <submittedName>
        <fullName evidence="2">Uncharacterized protein</fullName>
    </submittedName>
</protein>
<feature type="region of interest" description="Disordered" evidence="1">
    <location>
        <begin position="292"/>
        <end position="322"/>
    </location>
</feature>
<organism evidence="2 3">
    <name type="scientific">Gonium pectorale</name>
    <name type="common">Green alga</name>
    <dbReference type="NCBI Taxonomy" id="33097"/>
    <lineage>
        <taxon>Eukaryota</taxon>
        <taxon>Viridiplantae</taxon>
        <taxon>Chlorophyta</taxon>
        <taxon>core chlorophytes</taxon>
        <taxon>Chlorophyceae</taxon>
        <taxon>CS clade</taxon>
        <taxon>Chlamydomonadales</taxon>
        <taxon>Volvocaceae</taxon>
        <taxon>Gonium</taxon>
    </lineage>
</organism>
<feature type="compositionally biased region" description="Gly residues" evidence="1">
    <location>
        <begin position="84"/>
        <end position="94"/>
    </location>
</feature>
<sequence length="463" mass="47933">MAAAALRRRQRLLDRGSTAEGSAGAGAAGSVFIGFGGTGGTGHQSAASTVCFSRHISGGGAASRSGAGGTRGGGGAASGSSSDAGGGGRGGVTGTGLLLPRTGSISRVSDRGRGGSRSGSEGSSDDWDDGDGEEFNVCDLGTLVRSERRRLAGVKSKVSTNLHEQRRYQGLLANCCGGPRMELTAEELTASVIPTPAQPPEGVELKVPDDDIRFSGVRLRFLMGLLEAVESHPVLCRSTAEVVRDLVLPLTAERRCRLLDLAPPEHRGQPHHFICHAWSGSFTQLLQTLRREMLPAPPPPPPPLVPPEPPPPPAKPLGAKPPRTRVGRPYIFYRPDEPQKAAVSASCPAFSPLSWGVPGPMGPPSQLPWLGGAGAGSSAATAAATTATTASTPSGVDRLTATASGIRSAAATPGLAARRRLAVLRCADAVRHGAAYDQEPAAMHKRGEPADGRGWRRRRWRQG</sequence>
<reference evidence="3" key="1">
    <citation type="journal article" date="2016" name="Nat. Commun.">
        <title>The Gonium pectorale genome demonstrates co-option of cell cycle regulation during the evolution of multicellularity.</title>
        <authorList>
            <person name="Hanschen E.R."/>
            <person name="Marriage T.N."/>
            <person name="Ferris P.J."/>
            <person name="Hamaji T."/>
            <person name="Toyoda A."/>
            <person name="Fujiyama A."/>
            <person name="Neme R."/>
            <person name="Noguchi H."/>
            <person name="Minakuchi Y."/>
            <person name="Suzuki M."/>
            <person name="Kawai-Toyooka H."/>
            <person name="Smith D.R."/>
            <person name="Sparks H."/>
            <person name="Anderson J."/>
            <person name="Bakaric R."/>
            <person name="Luria V."/>
            <person name="Karger A."/>
            <person name="Kirschner M.W."/>
            <person name="Durand P.M."/>
            <person name="Michod R.E."/>
            <person name="Nozaki H."/>
            <person name="Olson B.J."/>
        </authorList>
    </citation>
    <scope>NUCLEOTIDE SEQUENCE [LARGE SCALE GENOMIC DNA]</scope>
    <source>
        <strain evidence="3">NIES-2863</strain>
    </source>
</reference>
<dbReference type="Proteomes" id="UP000075714">
    <property type="component" value="Unassembled WGS sequence"/>
</dbReference>
<comment type="caution">
    <text evidence="2">The sequence shown here is derived from an EMBL/GenBank/DDBJ whole genome shotgun (WGS) entry which is preliminary data.</text>
</comment>